<dbReference type="InterPro" id="IPR027417">
    <property type="entry name" value="P-loop_NTPase"/>
</dbReference>
<dbReference type="AlphaFoldDB" id="A0A1Y3ASP7"/>
<dbReference type="GO" id="GO:0005524">
    <property type="term" value="F:ATP binding"/>
    <property type="evidence" value="ECO:0007669"/>
    <property type="project" value="UniProtKB-KW"/>
</dbReference>
<keyword evidence="5 6" id="KW-0009">Actin-binding</keyword>
<evidence type="ECO:0000256" key="1">
    <source>
        <dbReference type="ARBA" id="ARBA00022741"/>
    </source>
</evidence>
<dbReference type="EMBL" id="MUJZ01065425">
    <property type="protein sequence ID" value="OTF70496.1"/>
    <property type="molecule type" value="Genomic_DNA"/>
</dbReference>
<feature type="domain" description="Myosin motor" evidence="8">
    <location>
        <begin position="59"/>
        <end position="128"/>
    </location>
</feature>
<accession>A0A1Y3ASP7</accession>
<keyword evidence="4" id="KW-0505">Motor protein</keyword>
<evidence type="ECO:0000256" key="3">
    <source>
        <dbReference type="ARBA" id="ARBA00023123"/>
    </source>
</evidence>
<dbReference type="Pfam" id="PF00063">
    <property type="entry name" value="Myosin_head"/>
    <property type="match status" value="1"/>
</dbReference>
<feature type="region of interest" description="Disordered" evidence="7">
    <location>
        <begin position="24"/>
        <end position="49"/>
    </location>
</feature>
<dbReference type="PROSITE" id="PS51456">
    <property type="entry name" value="MYOSIN_MOTOR"/>
    <property type="match status" value="1"/>
</dbReference>
<dbReference type="GO" id="GO:0007015">
    <property type="term" value="P:actin filament organization"/>
    <property type="evidence" value="ECO:0007669"/>
    <property type="project" value="TreeGrafter"/>
</dbReference>
<name>A0A1Y3ASP7_EURMA</name>
<protein>
    <recommendedName>
        <fullName evidence="8">Myosin motor domain-containing protein</fullName>
    </recommendedName>
</protein>
<dbReference type="Proteomes" id="UP000194236">
    <property type="component" value="Unassembled WGS sequence"/>
</dbReference>
<dbReference type="GO" id="GO:0000146">
    <property type="term" value="F:microfilament motor activity"/>
    <property type="evidence" value="ECO:0007669"/>
    <property type="project" value="TreeGrafter"/>
</dbReference>
<dbReference type="GO" id="GO:0016020">
    <property type="term" value="C:membrane"/>
    <property type="evidence" value="ECO:0007669"/>
    <property type="project" value="TreeGrafter"/>
</dbReference>
<proteinExistence type="inferred from homology"/>
<dbReference type="InterPro" id="IPR001609">
    <property type="entry name" value="Myosin_head_motor_dom-like"/>
</dbReference>
<comment type="caution">
    <text evidence="9">The sequence shown here is derived from an EMBL/GenBank/DDBJ whole genome shotgun (WGS) entry which is preliminary data.</text>
</comment>
<dbReference type="SUPFAM" id="SSF52540">
    <property type="entry name" value="P-loop containing nucleoside triphosphate hydrolases"/>
    <property type="match status" value="1"/>
</dbReference>
<keyword evidence="10" id="KW-1185">Reference proteome</keyword>
<evidence type="ECO:0000259" key="8">
    <source>
        <dbReference type="PROSITE" id="PS51456"/>
    </source>
</evidence>
<comment type="caution">
    <text evidence="6">Lacks conserved residue(s) required for the propagation of feature annotation.</text>
</comment>
<dbReference type="OrthoDB" id="10055605at2759"/>
<evidence type="ECO:0000256" key="2">
    <source>
        <dbReference type="ARBA" id="ARBA00022840"/>
    </source>
</evidence>
<evidence type="ECO:0000256" key="4">
    <source>
        <dbReference type="ARBA" id="ARBA00023175"/>
    </source>
</evidence>
<dbReference type="PANTHER" id="PTHR13140">
    <property type="entry name" value="MYOSIN"/>
    <property type="match status" value="1"/>
</dbReference>
<organism evidence="9 10">
    <name type="scientific">Euroglyphus maynei</name>
    <name type="common">Mayne's house dust mite</name>
    <dbReference type="NCBI Taxonomy" id="6958"/>
    <lineage>
        <taxon>Eukaryota</taxon>
        <taxon>Metazoa</taxon>
        <taxon>Ecdysozoa</taxon>
        <taxon>Arthropoda</taxon>
        <taxon>Chelicerata</taxon>
        <taxon>Arachnida</taxon>
        <taxon>Acari</taxon>
        <taxon>Acariformes</taxon>
        <taxon>Sarcoptiformes</taxon>
        <taxon>Astigmata</taxon>
        <taxon>Psoroptidia</taxon>
        <taxon>Analgoidea</taxon>
        <taxon>Pyroglyphidae</taxon>
        <taxon>Pyroglyphinae</taxon>
        <taxon>Euroglyphus</taxon>
    </lineage>
</organism>
<evidence type="ECO:0000313" key="10">
    <source>
        <dbReference type="Proteomes" id="UP000194236"/>
    </source>
</evidence>
<reference evidence="9 10" key="1">
    <citation type="submission" date="2017-03" db="EMBL/GenBank/DDBJ databases">
        <title>Genome Survey of Euroglyphus maynei.</title>
        <authorList>
            <person name="Arlian L.G."/>
            <person name="Morgan M.S."/>
            <person name="Rider S.D."/>
        </authorList>
    </citation>
    <scope>NUCLEOTIDE SEQUENCE [LARGE SCALE GENOMIC DNA]</scope>
    <source>
        <strain evidence="9">Arlian Lab</strain>
        <tissue evidence="9">Whole body</tissue>
    </source>
</reference>
<dbReference type="InterPro" id="IPR036961">
    <property type="entry name" value="Kinesin_motor_dom_sf"/>
</dbReference>
<evidence type="ECO:0000256" key="6">
    <source>
        <dbReference type="PROSITE-ProRule" id="PRU00782"/>
    </source>
</evidence>
<dbReference type="Gene3D" id="3.40.850.10">
    <property type="entry name" value="Kinesin motor domain"/>
    <property type="match status" value="1"/>
</dbReference>
<dbReference type="GO" id="GO:0005737">
    <property type="term" value="C:cytoplasm"/>
    <property type="evidence" value="ECO:0007669"/>
    <property type="project" value="TreeGrafter"/>
</dbReference>
<keyword evidence="2" id="KW-0067">ATP-binding</keyword>
<gene>
    <name evidence="9" type="ORF">BLA29_011017</name>
</gene>
<keyword evidence="1" id="KW-0547">Nucleotide-binding</keyword>
<evidence type="ECO:0000313" key="9">
    <source>
        <dbReference type="EMBL" id="OTF70496.1"/>
    </source>
</evidence>
<dbReference type="GO" id="GO:0016459">
    <property type="term" value="C:myosin complex"/>
    <property type="evidence" value="ECO:0007669"/>
    <property type="project" value="UniProtKB-KW"/>
</dbReference>
<sequence>MSLKLIKFGQQYSDPPRIIIVPERQTTTTSNSRNQQQQQQRTSSRCSSSNSLLFGNEIGYPDATRLDDFLRNDSFLQNLKVRFLNKKIYTCIESTVIAINPYESLPLYSAEVIAAYEHHNILSLPPHM</sequence>
<comment type="similarity">
    <text evidence="6">Belongs to the TRAFAC class myosin-kinesin ATPase superfamily. Myosin family.</text>
</comment>
<evidence type="ECO:0000256" key="5">
    <source>
        <dbReference type="ARBA" id="ARBA00023203"/>
    </source>
</evidence>
<evidence type="ECO:0000256" key="7">
    <source>
        <dbReference type="SAM" id="MobiDB-lite"/>
    </source>
</evidence>
<dbReference type="GO" id="GO:0051015">
    <property type="term" value="F:actin filament binding"/>
    <property type="evidence" value="ECO:0007669"/>
    <property type="project" value="TreeGrafter"/>
</dbReference>
<keyword evidence="3 6" id="KW-0518">Myosin</keyword>